<proteinExistence type="inferred from homology"/>
<comment type="function">
    <text evidence="11">Mannosyltransferase involved in glycosylphosphatidylinositol-anchor biosynthesis. Transfers the third mannose to Man2-GlcN-acyl-PI during GPI precursor assembly.</text>
</comment>
<comment type="similarity">
    <text evidence="3">Belongs to the glycosyltransferase 22 family. PIGB subfamily.</text>
</comment>
<feature type="transmembrane region" description="Helical" evidence="12">
    <location>
        <begin position="378"/>
        <end position="395"/>
    </location>
</feature>
<evidence type="ECO:0000256" key="1">
    <source>
        <dbReference type="ARBA" id="ARBA00004477"/>
    </source>
</evidence>
<keyword evidence="6" id="KW-0808">Transferase</keyword>
<dbReference type="GO" id="GO:0000026">
    <property type="term" value="F:alpha-1,2-mannosyltransferase activity"/>
    <property type="evidence" value="ECO:0007669"/>
    <property type="project" value="TreeGrafter"/>
</dbReference>
<protein>
    <recommendedName>
        <fullName evidence="12">Mannosyltransferase</fullName>
        <ecNumber evidence="12">2.4.1.-</ecNumber>
    </recommendedName>
</protein>
<feature type="region of interest" description="Disordered" evidence="13">
    <location>
        <begin position="1"/>
        <end position="32"/>
    </location>
</feature>
<evidence type="ECO:0000256" key="10">
    <source>
        <dbReference type="ARBA" id="ARBA00023136"/>
    </source>
</evidence>
<comment type="subcellular location">
    <subcellularLocation>
        <location evidence="1 12">Endoplasmic reticulum membrane</location>
        <topology evidence="1 12">Multi-pass membrane protein</topology>
    </subcellularLocation>
</comment>
<feature type="transmembrane region" description="Helical" evidence="12">
    <location>
        <begin position="202"/>
        <end position="231"/>
    </location>
</feature>
<evidence type="ECO:0000256" key="6">
    <source>
        <dbReference type="ARBA" id="ARBA00022679"/>
    </source>
</evidence>
<evidence type="ECO:0000256" key="8">
    <source>
        <dbReference type="ARBA" id="ARBA00022824"/>
    </source>
</evidence>
<evidence type="ECO:0000256" key="7">
    <source>
        <dbReference type="ARBA" id="ARBA00022692"/>
    </source>
</evidence>
<comment type="pathway">
    <text evidence="2">Glycolipid biosynthesis; glycosylphosphatidylinositol-anchor biosynthesis.</text>
</comment>
<feature type="transmembrane region" description="Helical" evidence="12">
    <location>
        <begin position="243"/>
        <end position="265"/>
    </location>
</feature>
<dbReference type="Proteomes" id="UP000005222">
    <property type="component" value="Chromosome B"/>
</dbReference>
<dbReference type="EMBL" id="FO082058">
    <property type="protein sequence ID" value="CCE73104.1"/>
    <property type="molecule type" value="Genomic_DNA"/>
</dbReference>
<dbReference type="GO" id="GO:0005789">
    <property type="term" value="C:endoplasmic reticulum membrane"/>
    <property type="evidence" value="ECO:0007669"/>
    <property type="project" value="UniProtKB-SubCell"/>
</dbReference>
<evidence type="ECO:0000256" key="13">
    <source>
        <dbReference type="SAM" id="MobiDB-lite"/>
    </source>
</evidence>
<dbReference type="eggNOG" id="KOG1771">
    <property type="taxonomic scope" value="Eukaryota"/>
</dbReference>
<evidence type="ECO:0000256" key="5">
    <source>
        <dbReference type="ARBA" id="ARBA00022676"/>
    </source>
</evidence>
<feature type="transmembrane region" description="Helical" evidence="12">
    <location>
        <begin position="329"/>
        <end position="346"/>
    </location>
</feature>
<keyword evidence="10 12" id="KW-0472">Membrane</keyword>
<accession>G8YT53</accession>
<sequence>MSEYRSHRKRIVAKTRKGGSAATSSKRGSKERYSKKGNYKSLSSYQVLISLFVFRLVNGLSTKTFFQADEFYQCLEPAYNVVFGTGYMTWEWKENIRSSVHPLIYAIGYYIASLFGSDRIIELTPKVIGASIGSIAELYTYKFAQAVGHNETLARTTLALSVLSPFNWYFITRSFSNGFEMLLTVVALTYWPWNGALDMNKIIVSCFFAFTSCIVRPTNGIIWLYLGAYLLCQHYRKTASLSLMVNLILILVVEGSLVLLGTSWLDYKFYGKITFPLYNFLEFNVFRNLSLFYGKAPWHFYILQGIPLILLLYLPWFVHALVRLKTYRLPVVQMSFVVLLAFSIIPHKELRFIYPLSPVFLLLTALSFTNTFLHIPKGLVFGIILANMIVSYFFTRVHERGVIDVIDYLRSDPSVHSFGFLCPCHSTPWQSHIHNATKASASWFISCEPPLHLQDSLSLDRYKDESDIFYDDPEAYLQTYLPALLRHASSVAPSSEIAEDLIHPRHFLHEWPTHVVIFEPLEKTMDTFFKDSDFEKCGRFFNSYFHWDDRRKGDLVLYCNTTVLKPDRNVE</sequence>
<dbReference type="GO" id="GO:0006506">
    <property type="term" value="P:GPI anchor biosynthetic process"/>
    <property type="evidence" value="ECO:0007669"/>
    <property type="project" value="UniProtKB-UniPathway"/>
</dbReference>
<dbReference type="OMA" id="HHMVFNN"/>
<keyword evidence="4" id="KW-0337">GPI-anchor biosynthesis</keyword>
<organism evidence="14 15">
    <name type="scientific">Pichia sorbitophila (strain ATCC MYA-4447 / BCRC 22081 / CBS 7064 / NBRC 10061 / NRRL Y-12695)</name>
    <name type="common">Hybrid yeast</name>
    <dbReference type="NCBI Taxonomy" id="559304"/>
    <lineage>
        <taxon>Eukaryota</taxon>
        <taxon>Fungi</taxon>
        <taxon>Dikarya</taxon>
        <taxon>Ascomycota</taxon>
        <taxon>Saccharomycotina</taxon>
        <taxon>Pichiomycetes</taxon>
        <taxon>Debaryomycetaceae</taxon>
        <taxon>Millerozyma</taxon>
    </lineage>
</organism>
<feature type="transmembrane region" description="Helical" evidence="12">
    <location>
        <begin position="170"/>
        <end position="190"/>
    </location>
</feature>
<dbReference type="HOGENOM" id="CLU_012353_2_0_1"/>
<dbReference type="UniPathway" id="UPA00196"/>
<feature type="transmembrane region" description="Helical" evidence="12">
    <location>
        <begin position="298"/>
        <end position="317"/>
    </location>
</feature>
<feature type="compositionally biased region" description="Basic residues" evidence="13">
    <location>
        <begin position="1"/>
        <end position="17"/>
    </location>
</feature>
<keyword evidence="7 12" id="KW-0812">Transmembrane</keyword>
<evidence type="ECO:0000256" key="4">
    <source>
        <dbReference type="ARBA" id="ARBA00022502"/>
    </source>
</evidence>
<dbReference type="EC" id="2.4.1.-" evidence="12"/>
<evidence type="ECO:0000256" key="11">
    <source>
        <dbReference type="ARBA" id="ARBA00024708"/>
    </source>
</evidence>
<dbReference type="OrthoDB" id="416834at2759"/>
<keyword evidence="9 12" id="KW-1133">Transmembrane helix</keyword>
<dbReference type="PANTHER" id="PTHR22760">
    <property type="entry name" value="GLYCOSYLTRANSFERASE"/>
    <property type="match status" value="1"/>
</dbReference>
<dbReference type="InParanoid" id="G8YT53"/>
<evidence type="ECO:0000256" key="9">
    <source>
        <dbReference type="ARBA" id="ARBA00022989"/>
    </source>
</evidence>
<evidence type="ECO:0000256" key="12">
    <source>
        <dbReference type="RuleBase" id="RU363075"/>
    </source>
</evidence>
<evidence type="ECO:0000313" key="14">
    <source>
        <dbReference type="EMBL" id="CCE73104.1"/>
    </source>
</evidence>
<dbReference type="FunCoup" id="G8YT53">
    <property type="interactions" value="1417"/>
</dbReference>
<keyword evidence="5 12" id="KW-0328">Glycosyltransferase</keyword>
<evidence type="ECO:0000313" key="15">
    <source>
        <dbReference type="Proteomes" id="UP000005222"/>
    </source>
</evidence>
<dbReference type="PANTHER" id="PTHR22760:SF4">
    <property type="entry name" value="GPI MANNOSYLTRANSFERASE 3"/>
    <property type="match status" value="1"/>
</dbReference>
<evidence type="ECO:0000256" key="3">
    <source>
        <dbReference type="ARBA" id="ARBA00006065"/>
    </source>
</evidence>
<reference evidence="14 15" key="1">
    <citation type="journal article" date="2012" name="G3 (Bethesda)">
        <title>Pichia sorbitophila, an interspecies yeast hybrid reveals early steps of genome resolution following polyploidization.</title>
        <authorList>
            <person name="Leh Louis V."/>
            <person name="Despons L."/>
            <person name="Friedrich A."/>
            <person name="Martin T."/>
            <person name="Durrens P."/>
            <person name="Casaregola S."/>
            <person name="Neuveglise C."/>
            <person name="Fairhead C."/>
            <person name="Marck C."/>
            <person name="Cruz J.A."/>
            <person name="Straub M.L."/>
            <person name="Kugler V."/>
            <person name="Sacerdot C."/>
            <person name="Uzunov Z."/>
            <person name="Thierry A."/>
            <person name="Weiss S."/>
            <person name="Bleykasten C."/>
            <person name="De Montigny J."/>
            <person name="Jacques N."/>
            <person name="Jung P."/>
            <person name="Lemaire M."/>
            <person name="Mallet S."/>
            <person name="Morel G."/>
            <person name="Richard G.F."/>
            <person name="Sarkar A."/>
            <person name="Savel G."/>
            <person name="Schacherer J."/>
            <person name="Seret M.L."/>
            <person name="Talla E."/>
            <person name="Samson G."/>
            <person name="Jubin C."/>
            <person name="Poulain J."/>
            <person name="Vacherie B."/>
            <person name="Barbe V."/>
            <person name="Pelletier E."/>
            <person name="Sherman D.J."/>
            <person name="Westhof E."/>
            <person name="Weissenbach J."/>
            <person name="Baret P.V."/>
            <person name="Wincker P."/>
            <person name="Gaillardin C."/>
            <person name="Dujon B."/>
            <person name="Souciet J.L."/>
        </authorList>
    </citation>
    <scope>NUCLEOTIDE SEQUENCE [LARGE SCALE GENOMIC DNA]</scope>
    <source>
        <strain evidence="15">ATCC MYA-4447 / BCRC 22081 / CBS 7064 / NBRC 10061 / NRRL Y-12695</strain>
    </source>
</reference>
<name>G8YT53_PICSO</name>
<dbReference type="AlphaFoldDB" id="G8YT53"/>
<keyword evidence="15" id="KW-1185">Reference proteome</keyword>
<dbReference type="STRING" id="559304.G8YT53"/>
<dbReference type="InterPro" id="IPR005599">
    <property type="entry name" value="GPI_mannosylTrfase"/>
</dbReference>
<dbReference type="Pfam" id="PF03901">
    <property type="entry name" value="Glyco_transf_22"/>
    <property type="match status" value="1"/>
</dbReference>
<keyword evidence="8 12" id="KW-0256">Endoplasmic reticulum</keyword>
<evidence type="ECO:0000256" key="2">
    <source>
        <dbReference type="ARBA" id="ARBA00004687"/>
    </source>
</evidence>
<gene>
    <name evidence="14" type="primary">Piso0_000123</name>
    <name evidence="14" type="ORF">GNLVRS01_PISO0B02619g</name>
</gene>